<dbReference type="OMA" id="DHEWKEQ"/>
<dbReference type="Proteomes" id="UP000694845">
    <property type="component" value="Unplaced"/>
</dbReference>
<feature type="domain" description="SH2" evidence="3">
    <location>
        <begin position="433"/>
        <end position="529"/>
    </location>
</feature>
<evidence type="ECO:0000313" key="4">
    <source>
        <dbReference type="Proteomes" id="UP000694845"/>
    </source>
</evidence>
<dbReference type="OrthoDB" id="10003345at2759"/>
<keyword evidence="4" id="KW-1185">Reference proteome</keyword>
<dbReference type="Pfam" id="PF00017">
    <property type="entry name" value="SH2"/>
    <property type="match status" value="1"/>
</dbReference>
<organism evidence="4 5">
    <name type="scientific">Acanthaster planci</name>
    <name type="common">Crown-of-thorns starfish</name>
    <dbReference type="NCBI Taxonomy" id="133434"/>
    <lineage>
        <taxon>Eukaryota</taxon>
        <taxon>Metazoa</taxon>
        <taxon>Echinodermata</taxon>
        <taxon>Eleutherozoa</taxon>
        <taxon>Asterozoa</taxon>
        <taxon>Asteroidea</taxon>
        <taxon>Valvatacea</taxon>
        <taxon>Valvatida</taxon>
        <taxon>Acanthasteridae</taxon>
        <taxon>Acanthaster</taxon>
    </lineage>
</organism>
<protein>
    <submittedName>
        <fullName evidence="5 6">SH2 domain-containing protein 4B-like</fullName>
    </submittedName>
</protein>
<dbReference type="RefSeq" id="XP_022087420.1">
    <property type="nucleotide sequence ID" value="XM_022231728.1"/>
</dbReference>
<dbReference type="PANTHER" id="PTHR14388:SF17">
    <property type="entry name" value="SH2 DOMAIN-CONTAINING PROTEIN"/>
    <property type="match status" value="1"/>
</dbReference>
<evidence type="ECO:0000256" key="2">
    <source>
        <dbReference type="SAM" id="MobiDB-lite"/>
    </source>
</evidence>
<name>A0A8B7Y510_ACAPL</name>
<feature type="region of interest" description="Disordered" evidence="2">
    <location>
        <begin position="109"/>
        <end position="128"/>
    </location>
</feature>
<dbReference type="CTD" id="387694"/>
<dbReference type="Gene3D" id="3.30.505.10">
    <property type="entry name" value="SH2 domain"/>
    <property type="match status" value="1"/>
</dbReference>
<evidence type="ECO:0000313" key="6">
    <source>
        <dbReference type="RefSeq" id="XP_022087421.1"/>
    </source>
</evidence>
<reference evidence="5 6" key="1">
    <citation type="submission" date="2025-04" db="UniProtKB">
        <authorList>
            <consortium name="RefSeq"/>
        </authorList>
    </citation>
    <scope>IDENTIFICATION</scope>
</reference>
<dbReference type="RefSeq" id="XP_022087421.1">
    <property type="nucleotide sequence ID" value="XM_022231729.1"/>
</dbReference>
<sequence length="557" mass="66820">MLQQILKDMYIDPDILAELSDEQREILFCKMREEQVRRWKINEAEYEKKMKKAKQKKKKKGGKTVNWLLGADSKEWVWVMGDHPSDMKIEDILEKERLERANQIAREEVEAARQKEEEELRRKEEEERILREEEERLAREKEEIERKAREEEERLRKEEAAARELKERLAREQAEEEKRRREAEEAEQRLQEMKAKWQKAAAEERERLAREQEARRQEEEKRQAEEAKRQAELERKRAEQEKLRASVEEAKRKRQQLEREKEEKDRQARELREKAEKLRLQAEKERREHEEREKQSKKVLEHRVEELYVNMKKTDEDKNKLAEKDRANIEDVWKVQLRRSKRADSERSQRARWAREEIRRSRLSGNFENLTLDEIYKHGLAPEEKPIIRPASGMPRPSQPVNREDVISWYRDNQRRKQAGISVDINGSRPAKWFHGIIPRERANQLLEEKKPGTFLVRVSEKVWGYVLSYRCQERVKHFLIDASGETYQFFGADPSQQHSVHNRLGDLITYHKVIPISELGKEILKEPCGQEGMVPDFFDLIEDIEPSNVKGESTSL</sequence>
<dbReference type="InterPro" id="IPR036860">
    <property type="entry name" value="SH2_dom_sf"/>
</dbReference>
<dbReference type="InterPro" id="IPR000980">
    <property type="entry name" value="SH2"/>
</dbReference>
<evidence type="ECO:0000259" key="3">
    <source>
        <dbReference type="PROSITE" id="PS50001"/>
    </source>
</evidence>
<keyword evidence="1" id="KW-0727">SH2 domain</keyword>
<dbReference type="GeneID" id="110977507"/>
<evidence type="ECO:0000313" key="5">
    <source>
        <dbReference type="RefSeq" id="XP_022087420.1"/>
    </source>
</evidence>
<dbReference type="GO" id="GO:0005737">
    <property type="term" value="C:cytoplasm"/>
    <property type="evidence" value="ECO:0007669"/>
    <property type="project" value="TreeGrafter"/>
</dbReference>
<dbReference type="KEGG" id="aplc:110977507"/>
<feature type="region of interest" description="Disordered" evidence="2">
    <location>
        <begin position="138"/>
        <end position="298"/>
    </location>
</feature>
<accession>A0A8B7Y510</accession>
<dbReference type="AlphaFoldDB" id="A0A8B7Y510"/>
<proteinExistence type="predicted"/>
<evidence type="ECO:0000256" key="1">
    <source>
        <dbReference type="PROSITE-ProRule" id="PRU00191"/>
    </source>
</evidence>
<dbReference type="SUPFAM" id="SSF55550">
    <property type="entry name" value="SH2 domain"/>
    <property type="match status" value="1"/>
</dbReference>
<dbReference type="SMART" id="SM00252">
    <property type="entry name" value="SH2"/>
    <property type="match status" value="1"/>
</dbReference>
<gene>
    <name evidence="5 6" type="primary">LOC110977507</name>
</gene>
<dbReference type="PANTHER" id="PTHR14388">
    <property type="entry name" value="T CELL-SPECIFIC ADAPTER PROTEIN TSAD"/>
    <property type="match status" value="1"/>
</dbReference>
<dbReference type="PROSITE" id="PS50001">
    <property type="entry name" value="SH2"/>
    <property type="match status" value="1"/>
</dbReference>